<reference evidence="15" key="1">
    <citation type="submission" date="2016-11" db="EMBL/GenBank/DDBJ databases">
        <authorList>
            <person name="Varghese N."/>
            <person name="Submissions S."/>
        </authorList>
    </citation>
    <scope>NUCLEOTIDE SEQUENCE [LARGE SCALE GENOMIC DNA]</scope>
    <source>
        <strain evidence="15">DSM 21120</strain>
    </source>
</reference>
<feature type="transmembrane region" description="Helical" evidence="13">
    <location>
        <begin position="41"/>
        <end position="58"/>
    </location>
</feature>
<feature type="transmembrane region" description="Helical" evidence="13">
    <location>
        <begin position="148"/>
        <end position="181"/>
    </location>
</feature>
<comment type="subcellular location">
    <subcellularLocation>
        <location evidence="1">Membrane</location>
        <topology evidence="1">Multi-pass membrane protein</topology>
    </subcellularLocation>
</comment>
<evidence type="ECO:0000256" key="9">
    <source>
        <dbReference type="ARBA" id="ARBA00023065"/>
    </source>
</evidence>
<keyword evidence="15" id="KW-1185">Reference proteome</keyword>
<keyword evidence="10 13" id="KW-0472">Membrane</keyword>
<keyword evidence="5 13" id="KW-0812">Transmembrane</keyword>
<evidence type="ECO:0000256" key="1">
    <source>
        <dbReference type="ARBA" id="ARBA00004141"/>
    </source>
</evidence>
<dbReference type="Proteomes" id="UP000184032">
    <property type="component" value="Unassembled WGS sequence"/>
</dbReference>
<comment type="catalytic activity">
    <reaction evidence="12">
        <text>K(+)(in) = K(+)(out)</text>
        <dbReference type="Rhea" id="RHEA:29463"/>
        <dbReference type="ChEBI" id="CHEBI:29103"/>
    </reaction>
</comment>
<evidence type="ECO:0000256" key="5">
    <source>
        <dbReference type="ARBA" id="ARBA00022692"/>
    </source>
</evidence>
<dbReference type="RefSeq" id="WP_073185079.1">
    <property type="nucleotide sequence ID" value="NZ_FQXI01000011.1"/>
</dbReference>
<accession>A0A1M5TIS3</accession>
<dbReference type="InterPro" id="IPR010617">
    <property type="entry name" value="TMEM175-like"/>
</dbReference>
<dbReference type="PANTHER" id="PTHR31462">
    <property type="entry name" value="ENDOSOMAL/LYSOSOMAL POTASSIUM CHANNEL TMEM175"/>
    <property type="match status" value="1"/>
</dbReference>
<evidence type="ECO:0000256" key="7">
    <source>
        <dbReference type="ARBA" id="ARBA00022958"/>
    </source>
</evidence>
<dbReference type="AlphaFoldDB" id="A0A1M5TIS3"/>
<keyword evidence="8 13" id="KW-1133">Transmembrane helix</keyword>
<evidence type="ECO:0000256" key="2">
    <source>
        <dbReference type="ARBA" id="ARBA00006920"/>
    </source>
</evidence>
<protein>
    <submittedName>
        <fullName evidence="14">Uncharacterized membrane protein</fullName>
    </submittedName>
</protein>
<comment type="similarity">
    <text evidence="2">Belongs to the TMEM175 family.</text>
</comment>
<evidence type="ECO:0000256" key="6">
    <source>
        <dbReference type="ARBA" id="ARBA00022826"/>
    </source>
</evidence>
<dbReference type="GO" id="GO:0005267">
    <property type="term" value="F:potassium channel activity"/>
    <property type="evidence" value="ECO:0007669"/>
    <property type="project" value="UniProtKB-KW"/>
</dbReference>
<keyword evidence="3" id="KW-0813">Transport</keyword>
<evidence type="ECO:0000256" key="4">
    <source>
        <dbReference type="ARBA" id="ARBA00022538"/>
    </source>
</evidence>
<evidence type="ECO:0000256" key="12">
    <source>
        <dbReference type="ARBA" id="ARBA00034430"/>
    </source>
</evidence>
<dbReference type="Pfam" id="PF06736">
    <property type="entry name" value="TMEM175"/>
    <property type="match status" value="1"/>
</dbReference>
<organism evidence="14 15">
    <name type="scientific">Anaerosphaera aminiphila DSM 21120</name>
    <dbReference type="NCBI Taxonomy" id="1120995"/>
    <lineage>
        <taxon>Bacteria</taxon>
        <taxon>Bacillati</taxon>
        <taxon>Bacillota</taxon>
        <taxon>Tissierellia</taxon>
        <taxon>Tissierellales</taxon>
        <taxon>Peptoniphilaceae</taxon>
        <taxon>Anaerosphaera</taxon>
    </lineage>
</organism>
<gene>
    <name evidence="14" type="ORF">SAMN02745245_01485</name>
</gene>
<keyword evidence="6" id="KW-0631">Potassium channel</keyword>
<feature type="transmembrane region" description="Helical" evidence="13">
    <location>
        <begin position="70"/>
        <end position="91"/>
    </location>
</feature>
<proteinExistence type="inferred from homology"/>
<evidence type="ECO:0000256" key="8">
    <source>
        <dbReference type="ARBA" id="ARBA00022989"/>
    </source>
</evidence>
<dbReference type="PANTHER" id="PTHR31462:SF5">
    <property type="entry name" value="ENDOSOMAL_LYSOSOMAL PROTON CHANNEL TMEM175"/>
    <property type="match status" value="1"/>
</dbReference>
<feature type="transmembrane region" description="Helical" evidence="13">
    <location>
        <begin position="12"/>
        <end position="29"/>
    </location>
</feature>
<dbReference type="EMBL" id="FQXI01000011">
    <property type="protein sequence ID" value="SHH50589.1"/>
    <property type="molecule type" value="Genomic_DNA"/>
</dbReference>
<dbReference type="GO" id="GO:0015252">
    <property type="term" value="F:proton channel activity"/>
    <property type="evidence" value="ECO:0007669"/>
    <property type="project" value="InterPro"/>
</dbReference>
<name>A0A1M5TIS3_9FIRM</name>
<keyword evidence="9" id="KW-0406">Ion transport</keyword>
<evidence type="ECO:0000313" key="14">
    <source>
        <dbReference type="EMBL" id="SHH50589.1"/>
    </source>
</evidence>
<evidence type="ECO:0000256" key="11">
    <source>
        <dbReference type="ARBA" id="ARBA00023303"/>
    </source>
</evidence>
<dbReference type="OrthoDB" id="7626281at2"/>
<feature type="transmembrane region" description="Helical" evidence="13">
    <location>
        <begin position="106"/>
        <end position="127"/>
    </location>
</feature>
<evidence type="ECO:0000313" key="15">
    <source>
        <dbReference type="Proteomes" id="UP000184032"/>
    </source>
</evidence>
<keyword evidence="7" id="KW-0630">Potassium</keyword>
<evidence type="ECO:0000256" key="3">
    <source>
        <dbReference type="ARBA" id="ARBA00022448"/>
    </source>
</evidence>
<evidence type="ECO:0000256" key="10">
    <source>
        <dbReference type="ARBA" id="ARBA00023136"/>
    </source>
</evidence>
<dbReference type="GO" id="GO:0016020">
    <property type="term" value="C:membrane"/>
    <property type="evidence" value="ECO:0007669"/>
    <property type="project" value="UniProtKB-SubCell"/>
</dbReference>
<keyword evidence="11" id="KW-0407">Ion channel</keyword>
<sequence>MSKSRLEAFSDGVMAIVITILVLSIHSPNSNTIHSLVDLRHKILVYALSFFMVATYWNNHHYMFGLVKVINGRILWANHLFLFSLTFLPFVTEWVGDYITSFVPELAYGIVSLFVNLSFFNLSWQLYLKDEDTKKFRRENRSLKKIVISVGLNLLALLLGWLVHPLFILIINTINYVLWIVPNKRLEEYLRLNEKDELEK</sequence>
<keyword evidence="4" id="KW-0633">Potassium transport</keyword>
<evidence type="ECO:0000256" key="13">
    <source>
        <dbReference type="SAM" id="Phobius"/>
    </source>
</evidence>